<dbReference type="EMBL" id="UZAG01023773">
    <property type="protein sequence ID" value="VDO57658.1"/>
    <property type="molecule type" value="Genomic_DNA"/>
</dbReference>
<evidence type="ECO:0000256" key="2">
    <source>
        <dbReference type="ARBA" id="ARBA00022771"/>
    </source>
</evidence>
<keyword evidence="1" id="KW-0479">Metal-binding</keyword>
<reference evidence="8" key="1">
    <citation type="submission" date="2017-02" db="UniProtKB">
        <authorList>
            <consortium name="WormBaseParasite"/>
        </authorList>
    </citation>
    <scope>IDENTIFICATION</scope>
</reference>
<feature type="domain" description="RanBP2-type" evidence="5">
    <location>
        <begin position="14"/>
        <end position="47"/>
    </location>
</feature>
<keyword evidence="7" id="KW-1185">Reference proteome</keyword>
<accession>A0A0R3RDQ1</accession>
<sequence>MSDECSIDFEQVEKLGKALHKWDCSQCTYKNWPNVKHCTMCGTPKDYVSVGIGSDIIGQDSYDFAGVEGDDHHGVGNAINFYSMSVF</sequence>
<keyword evidence="2 4" id="KW-0863">Zinc-finger</keyword>
<proteinExistence type="predicted"/>
<evidence type="ECO:0000313" key="8">
    <source>
        <dbReference type="WBParaSite" id="BTMF_0001817601-mRNA-1"/>
    </source>
</evidence>
<evidence type="ECO:0000256" key="4">
    <source>
        <dbReference type="PROSITE-ProRule" id="PRU00322"/>
    </source>
</evidence>
<dbReference type="STRING" id="42155.A0A0R3RDQ1"/>
<dbReference type="InterPro" id="IPR001876">
    <property type="entry name" value="Znf_RanBP2"/>
</dbReference>
<dbReference type="WBParaSite" id="BTMF_0001817601-mRNA-1">
    <property type="protein sequence ID" value="BTMF_0001817601-mRNA-1"/>
    <property type="gene ID" value="BTMF_0001817601"/>
</dbReference>
<evidence type="ECO:0000256" key="3">
    <source>
        <dbReference type="ARBA" id="ARBA00022833"/>
    </source>
</evidence>
<reference evidence="6 7" key="2">
    <citation type="submission" date="2018-11" db="EMBL/GenBank/DDBJ databases">
        <authorList>
            <consortium name="Pathogen Informatics"/>
        </authorList>
    </citation>
    <scope>NUCLEOTIDE SEQUENCE [LARGE SCALE GENOMIC DNA]</scope>
</reference>
<dbReference type="PROSITE" id="PS50199">
    <property type="entry name" value="ZF_RANBP2_2"/>
    <property type="match status" value="1"/>
</dbReference>
<evidence type="ECO:0000313" key="7">
    <source>
        <dbReference type="Proteomes" id="UP000280834"/>
    </source>
</evidence>
<evidence type="ECO:0000256" key="1">
    <source>
        <dbReference type="ARBA" id="ARBA00022723"/>
    </source>
</evidence>
<dbReference type="PROSITE" id="PS01358">
    <property type="entry name" value="ZF_RANBP2_1"/>
    <property type="match status" value="1"/>
</dbReference>
<dbReference type="Gene3D" id="4.10.1060.10">
    <property type="entry name" value="Zinc finger, RanBP2-type"/>
    <property type="match status" value="1"/>
</dbReference>
<keyword evidence="3" id="KW-0862">Zinc</keyword>
<dbReference type="AlphaFoldDB" id="A0A0R3RDQ1"/>
<protein>
    <submittedName>
        <fullName evidence="8">RanBP2-type domain-containing protein</fullName>
    </submittedName>
</protein>
<gene>
    <name evidence="6" type="ORF">BTMF_LOCUS16137</name>
</gene>
<organism evidence="8">
    <name type="scientific">Brugia timori</name>
    <dbReference type="NCBI Taxonomy" id="42155"/>
    <lineage>
        <taxon>Eukaryota</taxon>
        <taxon>Metazoa</taxon>
        <taxon>Ecdysozoa</taxon>
        <taxon>Nematoda</taxon>
        <taxon>Chromadorea</taxon>
        <taxon>Rhabditida</taxon>
        <taxon>Spirurina</taxon>
        <taxon>Spiruromorpha</taxon>
        <taxon>Filarioidea</taxon>
        <taxon>Onchocercidae</taxon>
        <taxon>Brugia</taxon>
    </lineage>
</organism>
<evidence type="ECO:0000313" key="6">
    <source>
        <dbReference type="EMBL" id="VDO57658.1"/>
    </source>
</evidence>
<dbReference type="Proteomes" id="UP000280834">
    <property type="component" value="Unassembled WGS sequence"/>
</dbReference>
<dbReference type="Pfam" id="PF00641">
    <property type="entry name" value="Zn_ribbon_RanBP"/>
    <property type="match status" value="1"/>
</dbReference>
<dbReference type="SUPFAM" id="SSF90209">
    <property type="entry name" value="Ran binding protein zinc finger-like"/>
    <property type="match status" value="1"/>
</dbReference>
<evidence type="ECO:0000259" key="5">
    <source>
        <dbReference type="PROSITE" id="PS50199"/>
    </source>
</evidence>
<name>A0A0R3RDQ1_9BILA</name>
<dbReference type="SMART" id="SM00547">
    <property type="entry name" value="ZnF_RBZ"/>
    <property type="match status" value="1"/>
</dbReference>
<dbReference type="InterPro" id="IPR036443">
    <property type="entry name" value="Znf_RanBP2_sf"/>
</dbReference>
<dbReference type="GO" id="GO:0008270">
    <property type="term" value="F:zinc ion binding"/>
    <property type="evidence" value="ECO:0007669"/>
    <property type="project" value="UniProtKB-KW"/>
</dbReference>